<accession>A0ACC6C9H8</accession>
<name>A0ACC6C9H8_9BURK</name>
<comment type="caution">
    <text evidence="1">The sequence shown here is derived from an EMBL/GenBank/DDBJ whole genome shotgun (WGS) entry which is preliminary data.</text>
</comment>
<evidence type="ECO:0000313" key="2">
    <source>
        <dbReference type="Proteomes" id="UP001076464"/>
    </source>
</evidence>
<proteinExistence type="predicted"/>
<dbReference type="Proteomes" id="UP001076464">
    <property type="component" value="Unassembled WGS sequence"/>
</dbReference>
<protein>
    <submittedName>
        <fullName evidence="1">Uncharacterized protein</fullName>
    </submittedName>
</protein>
<evidence type="ECO:0000313" key="1">
    <source>
        <dbReference type="EMBL" id="MCY4744935.1"/>
    </source>
</evidence>
<dbReference type="EMBL" id="JAPPUY010000002">
    <property type="protein sequence ID" value="MCY4744935.1"/>
    <property type="molecule type" value="Genomic_DNA"/>
</dbReference>
<organism evidence="1 2">
    <name type="scientific">Roseateles hydrophilus</name>
    <dbReference type="NCBI Taxonomy" id="2975054"/>
    <lineage>
        <taxon>Bacteria</taxon>
        <taxon>Pseudomonadati</taxon>
        <taxon>Pseudomonadota</taxon>
        <taxon>Betaproteobacteria</taxon>
        <taxon>Burkholderiales</taxon>
        <taxon>Sphaerotilaceae</taxon>
        <taxon>Roseateles</taxon>
    </lineage>
</organism>
<keyword evidence="2" id="KW-1185">Reference proteome</keyword>
<reference evidence="1" key="1">
    <citation type="submission" date="2022-08" db="EMBL/GenBank/DDBJ databases">
        <title>Genome sequencing of Pelomonas sp. UHG3.</title>
        <authorList>
            <person name="So Y."/>
        </authorList>
    </citation>
    <scope>NUCLEOTIDE SEQUENCE</scope>
    <source>
        <strain evidence="1">UHG3</strain>
    </source>
</reference>
<gene>
    <name evidence="1" type="ORF">NYO99_08130</name>
</gene>
<sequence length="301" mass="31743">MSALRPLAWGLVAASAGLAALALRPAPAPVPTMPAAEAAAPPPLHVFKPAPVAAPQAATAAPADPALGLPALREQLARDPAAALPALEALAARQPALALPLYEQLLAHWAQRRQHPLAVQALARAPLDADTRERLLQPLLAHWAETTPDQAARWAQATPGQAGLLAPLHDRWLQQDARSATVFASMLPAGETRGALLADGWARWAAQDGPAARDWLRSQGPQPALDEALARHASGDELARHAPLEALDLVARIADPDRRRHAWQALAQSLHDIDPAQVAPLLARAPGLWPAEQAQLLAGLH</sequence>